<organism evidence="2 3">
    <name type="scientific">Candidatus Muproteobacteria bacterium RBG_16_60_9</name>
    <dbReference type="NCBI Taxonomy" id="1817755"/>
    <lineage>
        <taxon>Bacteria</taxon>
        <taxon>Pseudomonadati</taxon>
        <taxon>Pseudomonadota</taxon>
        <taxon>Candidatus Muproteobacteria</taxon>
    </lineage>
</organism>
<dbReference type="EMBL" id="MFSP01000191">
    <property type="protein sequence ID" value="OGI61654.1"/>
    <property type="molecule type" value="Genomic_DNA"/>
</dbReference>
<feature type="domain" description="DUF4266" evidence="1">
    <location>
        <begin position="18"/>
        <end position="67"/>
    </location>
</feature>
<accession>A0A1F6UWJ2</accession>
<dbReference type="AlphaFoldDB" id="A0A1F6UWJ2"/>
<name>A0A1F6UWJ2_9PROT</name>
<dbReference type="Proteomes" id="UP000179076">
    <property type="component" value="Unassembled WGS sequence"/>
</dbReference>
<proteinExistence type="predicted"/>
<gene>
    <name evidence="2" type="ORF">A2W18_15030</name>
</gene>
<evidence type="ECO:0000313" key="3">
    <source>
        <dbReference type="Proteomes" id="UP000179076"/>
    </source>
</evidence>
<evidence type="ECO:0000313" key="2">
    <source>
        <dbReference type="EMBL" id="OGI61654.1"/>
    </source>
</evidence>
<protein>
    <recommendedName>
        <fullName evidence="1">DUF4266 domain-containing protein</fullName>
    </recommendedName>
</protein>
<comment type="caution">
    <text evidence="2">The sequence shown here is derived from an EMBL/GenBank/DDBJ whole genome shotgun (WGS) entry which is preliminary data.</text>
</comment>
<reference evidence="2 3" key="1">
    <citation type="journal article" date="2016" name="Nat. Commun.">
        <title>Thousands of microbial genomes shed light on interconnected biogeochemical processes in an aquifer system.</title>
        <authorList>
            <person name="Anantharaman K."/>
            <person name="Brown C.T."/>
            <person name="Hug L.A."/>
            <person name="Sharon I."/>
            <person name="Castelle C.J."/>
            <person name="Probst A.J."/>
            <person name="Thomas B.C."/>
            <person name="Singh A."/>
            <person name="Wilkins M.J."/>
            <person name="Karaoz U."/>
            <person name="Brodie E.L."/>
            <person name="Williams K.H."/>
            <person name="Hubbard S.S."/>
            <person name="Banfield J.F."/>
        </authorList>
    </citation>
    <scope>NUCLEOTIDE SEQUENCE [LARGE SCALE GENOMIC DNA]</scope>
</reference>
<dbReference type="InterPro" id="IPR025362">
    <property type="entry name" value="DUF4266"/>
</dbReference>
<sequence>MLILCVGVTGCAALLPSVKPYEREALADPLMSFSRDPLSTKYLTHVYEVREAARGGGIGQGGGCGCN</sequence>
<evidence type="ECO:0000259" key="1">
    <source>
        <dbReference type="Pfam" id="PF14086"/>
    </source>
</evidence>
<dbReference type="Pfam" id="PF14086">
    <property type="entry name" value="DUF4266"/>
    <property type="match status" value="1"/>
</dbReference>